<dbReference type="InterPro" id="IPR052709">
    <property type="entry name" value="Transposase-MT_Hybrid"/>
</dbReference>
<dbReference type="GO" id="GO:0003676">
    <property type="term" value="F:nucleic acid binding"/>
    <property type="evidence" value="ECO:0007669"/>
    <property type="project" value="InterPro"/>
</dbReference>
<evidence type="ECO:0000313" key="4">
    <source>
        <dbReference type="Proteomes" id="UP001501940"/>
    </source>
</evidence>
<reference evidence="3 4" key="1">
    <citation type="submission" date="2022-01" db="EMBL/GenBank/DDBJ databases">
        <title>A chromosome-scale genome assembly of the false clownfish, Amphiprion ocellaris.</title>
        <authorList>
            <person name="Ryu T."/>
        </authorList>
    </citation>
    <scope>NUCLEOTIDE SEQUENCE [LARGE SCALE GENOMIC DNA]</scope>
</reference>
<feature type="region of interest" description="Disordered" evidence="1">
    <location>
        <begin position="146"/>
        <end position="209"/>
    </location>
</feature>
<dbReference type="InterPro" id="IPR041426">
    <property type="entry name" value="Mos1_HTH"/>
</dbReference>
<dbReference type="Gene3D" id="3.30.420.10">
    <property type="entry name" value="Ribonuclease H-like superfamily/Ribonuclease H"/>
    <property type="match status" value="1"/>
</dbReference>
<organism evidence="3 4">
    <name type="scientific">Amphiprion ocellaris</name>
    <name type="common">Clown anemonefish</name>
    <dbReference type="NCBI Taxonomy" id="80972"/>
    <lineage>
        <taxon>Eukaryota</taxon>
        <taxon>Metazoa</taxon>
        <taxon>Chordata</taxon>
        <taxon>Craniata</taxon>
        <taxon>Vertebrata</taxon>
        <taxon>Euteleostomi</taxon>
        <taxon>Actinopterygii</taxon>
        <taxon>Neopterygii</taxon>
        <taxon>Teleostei</taxon>
        <taxon>Neoteleostei</taxon>
        <taxon>Acanthomorphata</taxon>
        <taxon>Ovalentaria</taxon>
        <taxon>Pomacentridae</taxon>
        <taxon>Amphiprion</taxon>
    </lineage>
</organism>
<dbReference type="InterPro" id="IPR036397">
    <property type="entry name" value="RNaseH_sf"/>
</dbReference>
<dbReference type="Proteomes" id="UP001501940">
    <property type="component" value="Chromosome 10"/>
</dbReference>
<feature type="compositionally biased region" description="Basic and acidic residues" evidence="1">
    <location>
        <begin position="105"/>
        <end position="121"/>
    </location>
</feature>
<dbReference type="AlphaFoldDB" id="A0AAQ5XS84"/>
<dbReference type="InterPro" id="IPR001888">
    <property type="entry name" value="Transposase_1"/>
</dbReference>
<sequence>MNISAVQVKMSSAQCLGEFINETRTAAAEQTTVQDEDSQRRLLDNIWKPQITQHTTGLPEQHVCKEEEDLANQQLCNLERNSSPDQGDPEPPEIKEEQEELIISFDKDDPGSPDIKEEQEKLCTSQEGEQLVLKHEIDMLIVTPTYEESDHSEPEPNNDQFLPHNLPVAESPDQEGSKHVDSGSARNAVLRPKRRHHSSSSHSKTLDNFSENHCTKCDQKVLRPSLLQTDGTQNSHTHAPNTSSDLHLCDHLQVPIGDLDLKLEQRAKIQYCVKLGKSAKETLKILQKAYGKEAMSRSRCFVWHSRFKMGRTSLDDDGRTGRPSTSTTPENVQEIEQIVREDRRLTIKEIAYMVNMSFGTVQAILTSNLNLHRVAAKFVPRLLTAEQKQQRIKVCDDLRQQAQDDPTFMSRIVTGEEIWVYDYNTETKQQSPRLKKARQVKSATKSMLVVFFDIHGVLHHEFIPHSQTVNAEIYCNILRHLRESIRQKRPKLWRHGNWVLHHDNTSAHRGLETQDLFANTNTIIIPHPPYSPDLAPCDFFLFPKMKFKLKCYHCKTVEEIQNASQLVLDTFKQQDFQRAFQTWQERWQRCVAAQGDYFDGDGGQI</sequence>
<evidence type="ECO:0000256" key="1">
    <source>
        <dbReference type="SAM" id="MobiDB-lite"/>
    </source>
</evidence>
<name>A0AAQ5XS84_AMPOC</name>
<evidence type="ECO:0000313" key="3">
    <source>
        <dbReference type="Ensembl" id="ENSAOCP00000043334.1"/>
    </source>
</evidence>
<feature type="region of interest" description="Disordered" evidence="1">
    <location>
        <begin position="105"/>
        <end position="129"/>
    </location>
</feature>
<keyword evidence="4" id="KW-1185">Reference proteome</keyword>
<protein>
    <recommendedName>
        <fullName evidence="2">Mos1 transposase HTH domain-containing protein</fullName>
    </recommendedName>
</protein>
<evidence type="ECO:0000259" key="2">
    <source>
        <dbReference type="Pfam" id="PF17906"/>
    </source>
</evidence>
<dbReference type="GeneTree" id="ENSGT00940000164451"/>
<reference evidence="3" key="3">
    <citation type="submission" date="2025-09" db="UniProtKB">
        <authorList>
            <consortium name="Ensembl"/>
        </authorList>
    </citation>
    <scope>IDENTIFICATION</scope>
</reference>
<dbReference type="Pfam" id="PF17906">
    <property type="entry name" value="HTH_48"/>
    <property type="match status" value="1"/>
</dbReference>
<accession>A0AAQ5XS84</accession>
<proteinExistence type="predicted"/>
<dbReference type="PANTHER" id="PTHR46060:SF1">
    <property type="entry name" value="MARINER MOS1 TRANSPOSASE-LIKE PROTEIN"/>
    <property type="match status" value="1"/>
</dbReference>
<dbReference type="PANTHER" id="PTHR46060">
    <property type="entry name" value="MARINER MOS1 TRANSPOSASE-LIKE PROTEIN"/>
    <property type="match status" value="1"/>
</dbReference>
<dbReference type="Pfam" id="PF01359">
    <property type="entry name" value="Transposase_1"/>
    <property type="match status" value="1"/>
</dbReference>
<dbReference type="Ensembl" id="ENSAOCT00000067060.1">
    <property type="protein sequence ID" value="ENSAOCP00000043334.1"/>
    <property type="gene ID" value="ENSAOCG00000025797.1"/>
</dbReference>
<feature type="domain" description="Mos1 transposase HTH" evidence="2">
    <location>
        <begin position="266"/>
        <end position="310"/>
    </location>
</feature>
<dbReference type="Gene3D" id="1.10.10.1450">
    <property type="match status" value="1"/>
</dbReference>
<reference evidence="3" key="2">
    <citation type="submission" date="2025-08" db="UniProtKB">
        <authorList>
            <consortium name="Ensembl"/>
        </authorList>
    </citation>
    <scope>IDENTIFICATION</scope>
</reference>